<dbReference type="InterPro" id="IPR002729">
    <property type="entry name" value="CRISPR-assoc_Cas1"/>
</dbReference>
<dbReference type="Proteomes" id="UP000005777">
    <property type="component" value="Unassembled WGS sequence"/>
</dbReference>
<evidence type="ECO:0000256" key="2">
    <source>
        <dbReference type="ARBA" id="ARBA00022723"/>
    </source>
</evidence>
<keyword evidence="6 10" id="KW-0051">Antiviral defense</keyword>
<feature type="binding site" evidence="10">
    <location>
        <position position="230"/>
    </location>
    <ligand>
        <name>Mn(2+)</name>
        <dbReference type="ChEBI" id="CHEBI:29035"/>
    </ligand>
</feature>
<keyword evidence="5 10" id="KW-0460">Magnesium</keyword>
<feature type="binding site" evidence="10">
    <location>
        <position position="155"/>
    </location>
    <ligand>
        <name>Mn(2+)</name>
        <dbReference type="ChEBI" id="CHEBI:29035"/>
    </ligand>
</feature>
<reference evidence="11 12" key="1">
    <citation type="submission" date="2012-01" db="EMBL/GenBank/DDBJ databases">
        <title>The Genome Sequence of Scardovia inopinata F0304.</title>
        <authorList>
            <consortium name="The Broad Institute Genome Sequencing Platform"/>
            <person name="Ward D."/>
            <person name="Earl A."/>
            <person name="Feldgarden M."/>
            <person name="Gevers D."/>
            <person name="Young S."/>
            <person name="Zeng Q."/>
            <person name="Koehrsen M."/>
            <person name="Alvarado L."/>
            <person name="Berlin A.M."/>
            <person name="Borenstein D."/>
            <person name="Chapman S.B."/>
            <person name="Chen Z."/>
            <person name="Engels R."/>
            <person name="Freedman E."/>
            <person name="Gellesch M."/>
            <person name="Goldberg J."/>
            <person name="Griggs A."/>
            <person name="Gujja S."/>
            <person name="Heilman E.R."/>
            <person name="Heiman D.I."/>
            <person name="Hepburn T.A."/>
            <person name="Howarth C."/>
            <person name="Jen D."/>
            <person name="Larson L."/>
            <person name="Mehta T."/>
            <person name="Park D."/>
            <person name="Pearson M."/>
            <person name="Richards J."/>
            <person name="Roberts A."/>
            <person name="Saif S."/>
            <person name="Shea T.D."/>
            <person name="Shenoy N."/>
            <person name="Sisk P."/>
            <person name="Stolte C."/>
            <person name="Sykes S.N."/>
            <person name="Walk T."/>
            <person name="White J."/>
            <person name="Yandava C."/>
            <person name="Izard J."/>
            <person name="Baranova O.V."/>
            <person name="Blanton J.M."/>
            <person name="Tanner A.C."/>
            <person name="Dewhirst F."/>
            <person name="Haas B."/>
            <person name="Nusbaum C."/>
            <person name="Birren B."/>
        </authorList>
    </citation>
    <scope>NUCLEOTIDE SEQUENCE [LARGE SCALE GENOMIC DNA]</scope>
    <source>
        <strain evidence="11 12">F0304</strain>
    </source>
</reference>
<dbReference type="InterPro" id="IPR042206">
    <property type="entry name" value="CRISPR-assoc_Cas1_C"/>
</dbReference>
<comment type="subunit">
    <text evidence="9 10">Homodimer, forms a heterotetramer with a Cas2 homodimer.</text>
</comment>
<dbReference type="InterPro" id="IPR019855">
    <property type="entry name" value="CRISPR-assoc_Cas1_NMENI"/>
</dbReference>
<dbReference type="eggNOG" id="COG1518">
    <property type="taxonomic scope" value="Bacteria"/>
</dbReference>
<dbReference type="NCBIfam" id="TIGR03639">
    <property type="entry name" value="cas1_NMENI"/>
    <property type="match status" value="1"/>
</dbReference>
<evidence type="ECO:0000256" key="10">
    <source>
        <dbReference type="HAMAP-Rule" id="MF_01470"/>
    </source>
</evidence>
<dbReference type="AlphaFoldDB" id="W5IJ13"/>
<evidence type="ECO:0000256" key="3">
    <source>
        <dbReference type="ARBA" id="ARBA00022759"/>
    </source>
</evidence>
<comment type="function">
    <text evidence="10">CRISPR (clustered regularly interspaced short palindromic repeat), is an adaptive immune system that provides protection against mobile genetic elements (viruses, transposable elements and conjugative plasmids). CRISPR clusters contain spacers, sequences complementary to antecedent mobile elements, and target invading nucleic acids. CRISPR clusters are transcribed and processed into CRISPR RNA (crRNA). Acts as a dsDNA endonuclease. Involved in the integration of spacer DNA into the CRISPR cassette.</text>
</comment>
<evidence type="ECO:0000256" key="8">
    <source>
        <dbReference type="ARBA" id="ARBA00023211"/>
    </source>
</evidence>
<sequence>MQSAWRIIDCTNLDGQLKYVRGRLVVHRFDVDDEYQLSKLPLADIAVILLGLHCNCSAGLLHQCAQNGVCVMVCDWRGVPIAAMHSWATTHTRITSRQRAQVSMTVPRQKNAWGRIVRNKILGQAACLDALSIEGGNTLRGLGNSVRSGDPGNIEGRAAREYWKRIFPREKDFRRLPGQGIGRNAQLDYGYMVLRGFATKAVISAGLNPSLGVNHHSGANYFCLVDDLIEVFRPTVDVKVASLSPAEEIMDKEVKHFLVESVNRQFNGSGFTIPSVLNDFAQQYGLYAEGKLDKLPVPLFKEE</sequence>
<dbReference type="EC" id="3.1.-.-" evidence="10"/>
<dbReference type="PANTHER" id="PTHR34353">
    <property type="entry name" value="CRISPR-ASSOCIATED ENDONUCLEASE CAS1 1"/>
    <property type="match status" value="1"/>
</dbReference>
<organism evidence="11 12">
    <name type="scientific">Scardovia inopinata F0304</name>
    <dbReference type="NCBI Taxonomy" id="641146"/>
    <lineage>
        <taxon>Bacteria</taxon>
        <taxon>Bacillati</taxon>
        <taxon>Actinomycetota</taxon>
        <taxon>Actinomycetes</taxon>
        <taxon>Bifidobacteriales</taxon>
        <taxon>Bifidobacteriaceae</taxon>
        <taxon>Scardovia</taxon>
    </lineage>
</organism>
<keyword evidence="2 10" id="KW-0479">Metal-binding</keyword>
<dbReference type="GO" id="GO:0016787">
    <property type="term" value="F:hydrolase activity"/>
    <property type="evidence" value="ECO:0007669"/>
    <property type="project" value="UniProtKB-KW"/>
</dbReference>
<dbReference type="Gene3D" id="3.100.10.20">
    <property type="entry name" value="CRISPR-associated endonuclease Cas1, N-terminal domain"/>
    <property type="match status" value="1"/>
</dbReference>
<dbReference type="HOGENOM" id="CLU_055263_0_0_11"/>
<protein>
    <recommendedName>
        <fullName evidence="10">CRISPR-associated endonuclease Cas1</fullName>
        <ecNumber evidence="10">3.1.-.-</ecNumber>
    </recommendedName>
</protein>
<keyword evidence="4 10" id="KW-0378">Hydrolase</keyword>
<dbReference type="PANTHER" id="PTHR34353:SF2">
    <property type="entry name" value="CRISPR-ASSOCIATED ENDONUCLEASE CAS1 1"/>
    <property type="match status" value="1"/>
</dbReference>
<keyword evidence="7 10" id="KW-0238">DNA-binding</keyword>
<dbReference type="InterPro" id="IPR042211">
    <property type="entry name" value="CRISPR-assoc_Cas1_N"/>
</dbReference>
<keyword evidence="8 10" id="KW-0464">Manganese</keyword>
<evidence type="ECO:0000256" key="4">
    <source>
        <dbReference type="ARBA" id="ARBA00022801"/>
    </source>
</evidence>
<evidence type="ECO:0000256" key="5">
    <source>
        <dbReference type="ARBA" id="ARBA00022842"/>
    </source>
</evidence>
<comment type="similarity">
    <text evidence="10">Belongs to the CRISPR-associated endonuclease Cas1 family.</text>
</comment>
<evidence type="ECO:0000313" key="12">
    <source>
        <dbReference type="Proteomes" id="UP000005777"/>
    </source>
</evidence>
<dbReference type="InterPro" id="IPR050646">
    <property type="entry name" value="Cas1"/>
</dbReference>
<dbReference type="Pfam" id="PF01867">
    <property type="entry name" value="Cas_Cas1"/>
    <property type="match status" value="1"/>
</dbReference>
<dbReference type="RefSeq" id="WP_040590468.1">
    <property type="nucleotide sequence ID" value="NZ_GG770225.1"/>
</dbReference>
<dbReference type="Gene3D" id="1.20.120.920">
    <property type="entry name" value="CRISPR-associated endonuclease Cas1, C-terminal domain"/>
    <property type="match status" value="1"/>
</dbReference>
<evidence type="ECO:0000256" key="6">
    <source>
        <dbReference type="ARBA" id="ARBA00023118"/>
    </source>
</evidence>
<dbReference type="GO" id="GO:0003677">
    <property type="term" value="F:DNA binding"/>
    <property type="evidence" value="ECO:0007669"/>
    <property type="project" value="UniProtKB-KW"/>
</dbReference>
<keyword evidence="1 10" id="KW-0540">Nuclease</keyword>
<dbReference type="HAMAP" id="MF_01470">
    <property type="entry name" value="Cas1"/>
    <property type="match status" value="1"/>
</dbReference>
<dbReference type="GO" id="GO:0046872">
    <property type="term" value="F:metal ion binding"/>
    <property type="evidence" value="ECO:0007669"/>
    <property type="project" value="UniProtKB-UniRule"/>
</dbReference>
<accession>W5IJ13</accession>
<dbReference type="GO" id="GO:0004520">
    <property type="term" value="F:DNA endonuclease activity"/>
    <property type="evidence" value="ECO:0007669"/>
    <property type="project" value="InterPro"/>
</dbReference>
<proteinExistence type="inferred from homology"/>
<evidence type="ECO:0000256" key="1">
    <source>
        <dbReference type="ARBA" id="ARBA00022722"/>
    </source>
</evidence>
<dbReference type="EMBL" id="ADCX01000002">
    <property type="protein sequence ID" value="EFG26826.2"/>
    <property type="molecule type" value="Genomic_DNA"/>
</dbReference>
<comment type="caution">
    <text evidence="11">The sequence shown here is derived from an EMBL/GenBank/DDBJ whole genome shotgun (WGS) entry which is preliminary data.</text>
</comment>
<name>W5IJ13_SCAIO</name>
<keyword evidence="12" id="KW-1185">Reference proteome</keyword>
<evidence type="ECO:0000256" key="7">
    <source>
        <dbReference type="ARBA" id="ARBA00023125"/>
    </source>
</evidence>
<evidence type="ECO:0000256" key="9">
    <source>
        <dbReference type="ARBA" id="ARBA00038592"/>
    </source>
</evidence>
<gene>
    <name evidence="10" type="primary">cas1</name>
    <name evidence="11" type="ORF">HMPREF9020_00454</name>
</gene>
<comment type="cofactor">
    <cofactor evidence="10">
        <name>Mg(2+)</name>
        <dbReference type="ChEBI" id="CHEBI:18420"/>
    </cofactor>
    <cofactor evidence="10">
        <name>Mn(2+)</name>
        <dbReference type="ChEBI" id="CHEBI:29035"/>
    </cofactor>
</comment>
<dbReference type="GO" id="GO:0043571">
    <property type="term" value="P:maintenance of CRISPR repeat elements"/>
    <property type="evidence" value="ECO:0007669"/>
    <property type="project" value="UniProtKB-UniRule"/>
</dbReference>
<dbReference type="GO" id="GO:0051607">
    <property type="term" value="P:defense response to virus"/>
    <property type="evidence" value="ECO:0007669"/>
    <property type="project" value="UniProtKB-UniRule"/>
</dbReference>
<feature type="binding site" evidence="10">
    <location>
        <position position="215"/>
    </location>
    <ligand>
        <name>Mn(2+)</name>
        <dbReference type="ChEBI" id="CHEBI:29035"/>
    </ligand>
</feature>
<keyword evidence="3 10" id="KW-0255">Endonuclease</keyword>
<evidence type="ECO:0000313" key="11">
    <source>
        <dbReference type="EMBL" id="EFG26826.2"/>
    </source>
</evidence>
<dbReference type="NCBIfam" id="TIGR00287">
    <property type="entry name" value="cas1"/>
    <property type="match status" value="1"/>
</dbReference>